<dbReference type="AlphaFoldDB" id="A0A9X3J5W6"/>
<reference evidence="4" key="1">
    <citation type="submission" date="2022-11" db="EMBL/GenBank/DDBJ databases">
        <title>Marilongibacter aestuarii gen. nov., sp. nov., isolated from tidal flat sediment.</title>
        <authorList>
            <person name="Jiayan W."/>
        </authorList>
    </citation>
    <scope>NUCLEOTIDE SEQUENCE</scope>
    <source>
        <strain evidence="4">Z1-6</strain>
    </source>
</reference>
<evidence type="ECO:0000313" key="5">
    <source>
        <dbReference type="Proteomes" id="UP001145087"/>
    </source>
</evidence>
<dbReference type="EMBL" id="JAPOHD010000005">
    <property type="protein sequence ID" value="MCY1719010.1"/>
    <property type="molecule type" value="Genomic_DNA"/>
</dbReference>
<keyword evidence="2" id="KW-0472">Membrane</keyword>
<keyword evidence="5" id="KW-1185">Reference proteome</keyword>
<dbReference type="InterPro" id="IPR000184">
    <property type="entry name" value="Bac_surfAg_D15"/>
</dbReference>
<dbReference type="Gene3D" id="2.40.160.50">
    <property type="entry name" value="membrane protein fhac: a member of the omp85/tpsb transporter family"/>
    <property type="match status" value="1"/>
</dbReference>
<comment type="subcellular location">
    <subcellularLocation>
        <location evidence="1">Membrane</location>
    </subcellularLocation>
</comment>
<feature type="domain" description="Bacterial surface antigen (D15)" evidence="3">
    <location>
        <begin position="102"/>
        <end position="298"/>
    </location>
</feature>
<sequence length="384" mass="43886">MVTQRLLLIFFMLLFPFAESFAQGKLKSWTEKNDSLKKQAFAEGRPWLSPIIAPAYTADAGFLVSGGMLYSFKVNKKDTVSQRSTLPATIFYSTQGNFGISTFLKTFWLEDKFRFDANLNIRDKDNNYYGKGFKQIDNTHLSDTTTLYHETNSSLEIDFVYKIKPSVFVGLTLKPGYASTKNFAPPVENDPYRSRFADKYFLNGIGGQFAYDTRDIVVNAWRGMYLNLSALFYDNTIGSKYDFQVYELDTRYYQTLNRPGNVLAFRFYIRSSYGDVPITELSDFSGGKNLRGYLLGHYRDNTTAFVLSEWRYTFKKRDNSLSKNGMVVWLGAGSIAPDVVSLTKWVPNGGVGYRLELQPRMNVCVDFGVGRDSKGVYFNFTEIF</sequence>
<organism evidence="4 5">
    <name type="scientific">Draconibacterium aestuarii</name>
    <dbReference type="NCBI Taxonomy" id="2998507"/>
    <lineage>
        <taxon>Bacteria</taxon>
        <taxon>Pseudomonadati</taxon>
        <taxon>Bacteroidota</taxon>
        <taxon>Bacteroidia</taxon>
        <taxon>Marinilabiliales</taxon>
        <taxon>Prolixibacteraceae</taxon>
        <taxon>Draconibacterium</taxon>
    </lineage>
</organism>
<gene>
    <name evidence="4" type="ORF">OU798_01565</name>
</gene>
<protein>
    <submittedName>
        <fullName evidence="4">BamA/TamA family outer membrane protein</fullName>
    </submittedName>
</protein>
<evidence type="ECO:0000256" key="2">
    <source>
        <dbReference type="ARBA" id="ARBA00023136"/>
    </source>
</evidence>
<dbReference type="GO" id="GO:0019867">
    <property type="term" value="C:outer membrane"/>
    <property type="evidence" value="ECO:0007669"/>
    <property type="project" value="InterPro"/>
</dbReference>
<evidence type="ECO:0000256" key="1">
    <source>
        <dbReference type="ARBA" id="ARBA00004370"/>
    </source>
</evidence>
<accession>A0A9X3J5W6</accession>
<comment type="caution">
    <text evidence="4">The sequence shown here is derived from an EMBL/GenBank/DDBJ whole genome shotgun (WGS) entry which is preliminary data.</text>
</comment>
<evidence type="ECO:0000259" key="3">
    <source>
        <dbReference type="Pfam" id="PF01103"/>
    </source>
</evidence>
<dbReference type="RefSeq" id="WP_343331347.1">
    <property type="nucleotide sequence ID" value="NZ_JAPOHD010000005.1"/>
</dbReference>
<dbReference type="Pfam" id="PF01103">
    <property type="entry name" value="Omp85"/>
    <property type="match status" value="1"/>
</dbReference>
<name>A0A9X3J5W6_9BACT</name>
<proteinExistence type="predicted"/>
<evidence type="ECO:0000313" key="4">
    <source>
        <dbReference type="EMBL" id="MCY1719010.1"/>
    </source>
</evidence>
<dbReference type="Proteomes" id="UP001145087">
    <property type="component" value="Unassembled WGS sequence"/>
</dbReference>